<reference evidence="2 3" key="1">
    <citation type="submission" date="2019-01" db="EMBL/GenBank/DDBJ databases">
        <title>Spirosoma flava sp. nov., a propanil-degrading bacterium isolated from herbicide-contaminated soil.</title>
        <authorList>
            <person name="Zhang L."/>
            <person name="Jiang J.-D."/>
        </authorList>
    </citation>
    <scope>NUCLEOTIDE SEQUENCE [LARGE SCALE GENOMIC DNA]</scope>
    <source>
        <strain evidence="2 3">TY50</strain>
    </source>
</reference>
<dbReference type="SUPFAM" id="SSF51735">
    <property type="entry name" value="NAD(P)-binding Rossmann-fold domains"/>
    <property type="match status" value="1"/>
</dbReference>
<dbReference type="PANTHER" id="PTHR43245:SF13">
    <property type="entry name" value="UDP-D-APIOSE_UDP-D-XYLOSE SYNTHASE 2"/>
    <property type="match status" value="1"/>
</dbReference>
<dbReference type="RefSeq" id="WP_129600408.1">
    <property type="nucleotide sequence ID" value="NZ_SBLB01000001.1"/>
</dbReference>
<dbReference type="InterPro" id="IPR036291">
    <property type="entry name" value="NAD(P)-bd_dom_sf"/>
</dbReference>
<organism evidence="2 3">
    <name type="scientific">Spirosoma sordidisoli</name>
    <dbReference type="NCBI Taxonomy" id="2502893"/>
    <lineage>
        <taxon>Bacteria</taxon>
        <taxon>Pseudomonadati</taxon>
        <taxon>Bacteroidota</taxon>
        <taxon>Cytophagia</taxon>
        <taxon>Cytophagales</taxon>
        <taxon>Cytophagaceae</taxon>
        <taxon>Spirosoma</taxon>
    </lineage>
</organism>
<dbReference type="InterPro" id="IPR001509">
    <property type="entry name" value="Epimerase_deHydtase"/>
</dbReference>
<dbReference type="PANTHER" id="PTHR43245">
    <property type="entry name" value="BIFUNCTIONAL POLYMYXIN RESISTANCE PROTEIN ARNA"/>
    <property type="match status" value="1"/>
</dbReference>
<dbReference type="AlphaFoldDB" id="A0A4Q2UPW6"/>
<comment type="caution">
    <text evidence="2">The sequence shown here is derived from an EMBL/GenBank/DDBJ whole genome shotgun (WGS) entry which is preliminary data.</text>
</comment>
<dbReference type="EMBL" id="SBLB01000001">
    <property type="protein sequence ID" value="RYC71544.1"/>
    <property type="molecule type" value="Genomic_DNA"/>
</dbReference>
<protein>
    <submittedName>
        <fullName evidence="2">NAD-dependent epimerase/dehydratase family protein</fullName>
    </submittedName>
</protein>
<evidence type="ECO:0000259" key="1">
    <source>
        <dbReference type="Pfam" id="PF01370"/>
    </source>
</evidence>
<dbReference type="InterPro" id="IPR050177">
    <property type="entry name" value="Lipid_A_modif_metabolic_enz"/>
</dbReference>
<evidence type="ECO:0000313" key="3">
    <source>
        <dbReference type="Proteomes" id="UP000290407"/>
    </source>
</evidence>
<proteinExistence type="predicted"/>
<feature type="domain" description="NAD-dependent epimerase/dehydratase" evidence="1">
    <location>
        <begin position="4"/>
        <end position="212"/>
    </location>
</feature>
<keyword evidence="3" id="KW-1185">Reference proteome</keyword>
<gene>
    <name evidence="2" type="ORF">EQG79_05240</name>
</gene>
<sequence>MQTILGAGGTIAKDLASALTSYTDQIRLVSRNPKAVNPTDELVSADLTDAGAVRRAVAGSEVVYLTVGYDYSVKIWQERWPVTMRNVIEACQEHGAKLVFFDNIYMYDRDHLDPMTEETPIRPTSRKGEVRAQIAGMLMEAVRAGTLTALIARSADFYGPGNDKSVLVETVYKNLKQGKAANWLAGLDYVHNFTYTPDAGRATALLGNTPDAYGQVWHLPTHPQRLTGRQWIELFAREMHVTPKASALPVWALLPLGWFVPLMKELREMVYQYDRHYAFDSSKFTRRFGIEATSPIEGVRETVRGN</sequence>
<dbReference type="Gene3D" id="3.40.50.720">
    <property type="entry name" value="NAD(P)-binding Rossmann-like Domain"/>
    <property type="match status" value="1"/>
</dbReference>
<accession>A0A4Q2UPW6</accession>
<name>A0A4Q2UPW6_9BACT</name>
<dbReference type="Pfam" id="PF01370">
    <property type="entry name" value="Epimerase"/>
    <property type="match status" value="1"/>
</dbReference>
<evidence type="ECO:0000313" key="2">
    <source>
        <dbReference type="EMBL" id="RYC71544.1"/>
    </source>
</evidence>
<dbReference type="Proteomes" id="UP000290407">
    <property type="component" value="Unassembled WGS sequence"/>
</dbReference>